<feature type="compositionally biased region" description="Polar residues" evidence="1">
    <location>
        <begin position="46"/>
        <end position="56"/>
    </location>
</feature>
<protein>
    <submittedName>
        <fullName evidence="3">Uncharacterized protein</fullName>
    </submittedName>
</protein>
<dbReference type="AlphaFoldDB" id="A0A7S3LU50"/>
<dbReference type="EMBL" id="HBIB01040943">
    <property type="protein sequence ID" value="CAE0264394.1"/>
    <property type="molecule type" value="Transcribed_RNA"/>
</dbReference>
<evidence type="ECO:0000313" key="2">
    <source>
        <dbReference type="EMBL" id="CAE0264393.1"/>
    </source>
</evidence>
<evidence type="ECO:0000256" key="1">
    <source>
        <dbReference type="SAM" id="MobiDB-lite"/>
    </source>
</evidence>
<name>A0A7S3LU50_9EUKA</name>
<proteinExistence type="predicted"/>
<feature type="region of interest" description="Disordered" evidence="1">
    <location>
        <begin position="174"/>
        <end position="201"/>
    </location>
</feature>
<reference evidence="3" key="1">
    <citation type="submission" date="2021-01" db="EMBL/GenBank/DDBJ databases">
        <authorList>
            <person name="Corre E."/>
            <person name="Pelletier E."/>
            <person name="Niang G."/>
            <person name="Scheremetjew M."/>
            <person name="Finn R."/>
            <person name="Kale V."/>
            <person name="Holt S."/>
            <person name="Cochrane G."/>
            <person name="Meng A."/>
            <person name="Brown T."/>
            <person name="Cohen L."/>
        </authorList>
    </citation>
    <scope>NUCLEOTIDE SEQUENCE</scope>
    <source>
        <strain evidence="3">NIES-2562</strain>
    </source>
</reference>
<dbReference type="EMBL" id="HBIB01040942">
    <property type="protein sequence ID" value="CAE0264393.1"/>
    <property type="molecule type" value="Transcribed_RNA"/>
</dbReference>
<evidence type="ECO:0000313" key="4">
    <source>
        <dbReference type="EMBL" id="CAE0264395.1"/>
    </source>
</evidence>
<dbReference type="EMBL" id="HBIB01040944">
    <property type="protein sequence ID" value="CAE0264395.1"/>
    <property type="molecule type" value="Transcribed_RNA"/>
</dbReference>
<sequence>MPASQRQKEVDVAPSPQQENTAMLRRRRRRRVVLDWRESDEDLQNDGRTNTPSNEELTNDRVAETQAFSQLLSMESLPIDSQVEARDQDDEDERPLAQSSPKRKKQNEKKDKTKKKGKKMRKFTSRGCQTWHKWRNLPPLSQHEHQSNALGVSISKKQDVEPEISPLDDEGMIELSIGGQGRNGLLESTSNFDWSESQKGE</sequence>
<feature type="region of interest" description="Disordered" evidence="1">
    <location>
        <begin position="1"/>
        <end position="158"/>
    </location>
</feature>
<gene>
    <name evidence="2" type="ORF">PBIL07802_LOCUS26697</name>
    <name evidence="3" type="ORF">PBIL07802_LOCUS26698</name>
    <name evidence="4" type="ORF">PBIL07802_LOCUS26699</name>
    <name evidence="5" type="ORF">PBIL07802_LOCUS26700</name>
</gene>
<dbReference type="EMBL" id="HBIB01040945">
    <property type="protein sequence ID" value="CAE0264396.1"/>
    <property type="molecule type" value="Transcribed_RNA"/>
</dbReference>
<accession>A0A7S3LU50</accession>
<feature type="compositionally biased region" description="Polar residues" evidence="1">
    <location>
        <begin position="186"/>
        <end position="195"/>
    </location>
</feature>
<evidence type="ECO:0000313" key="5">
    <source>
        <dbReference type="EMBL" id="CAE0264396.1"/>
    </source>
</evidence>
<evidence type="ECO:0000313" key="3">
    <source>
        <dbReference type="EMBL" id="CAE0264394.1"/>
    </source>
</evidence>
<feature type="compositionally biased region" description="Basic residues" evidence="1">
    <location>
        <begin position="101"/>
        <end position="124"/>
    </location>
</feature>
<feature type="compositionally biased region" description="Basic and acidic residues" evidence="1">
    <location>
        <begin position="1"/>
        <end position="11"/>
    </location>
</feature>
<organism evidence="3">
    <name type="scientific">Palpitomonas bilix</name>
    <dbReference type="NCBI Taxonomy" id="652834"/>
    <lineage>
        <taxon>Eukaryota</taxon>
        <taxon>Eukaryota incertae sedis</taxon>
    </lineage>
</organism>